<sequence>MSQALAREHLHYVDMIRVLTIGLVIGTHVLALEPIAPTIGLGAVTIVFHVSREVFFLLTAFVLTYSTTRRKPHWPSFWRKRFLFVAVPYLTWTVLYFLADGPPLRADVFWQDLLTGTARYHLYFLLVSMQIYLVFPLIRELLRATRGRHGAVLAACAAFQVLFSLFVQKGWTAGVLTGWLHFPDALLPSYLGYVVAGAIAGEHREELVAWTRANFRLVLAGCWSTIFVGVGIYAGQVFIGGETPLAASGVWQPAVVVESAGIAWAFLALGLRWQDRGLPGKRLIQSTSDASFGVYLIHPLILQYLLTGAAAIGLITLAGTLPPALVLVLMVAVLVPLVYLLSGLTAAALRHTPASLALAGRARRRTPANSRKRLDPALATTGGMR</sequence>
<keyword evidence="10" id="KW-0012">Acyltransferase</keyword>
<keyword evidence="6 8" id="KW-0472">Membrane</keyword>
<feature type="transmembrane region" description="Helical" evidence="8">
    <location>
        <begin position="179"/>
        <end position="201"/>
    </location>
</feature>
<evidence type="ECO:0000313" key="11">
    <source>
        <dbReference type="Proteomes" id="UP001597417"/>
    </source>
</evidence>
<dbReference type="RefSeq" id="WP_378268723.1">
    <property type="nucleotide sequence ID" value="NZ_JBHUKR010000020.1"/>
</dbReference>
<feature type="region of interest" description="Disordered" evidence="7">
    <location>
        <begin position="360"/>
        <end position="385"/>
    </location>
</feature>
<evidence type="ECO:0000256" key="4">
    <source>
        <dbReference type="ARBA" id="ARBA00022692"/>
    </source>
</evidence>
<keyword evidence="5 8" id="KW-1133">Transmembrane helix</keyword>
<feature type="transmembrane region" description="Helical" evidence="8">
    <location>
        <begin position="12"/>
        <end position="32"/>
    </location>
</feature>
<feature type="transmembrane region" description="Helical" evidence="8">
    <location>
        <begin position="251"/>
        <end position="271"/>
    </location>
</feature>
<dbReference type="EMBL" id="JBHUKR010000020">
    <property type="protein sequence ID" value="MFD2420586.1"/>
    <property type="molecule type" value="Genomic_DNA"/>
</dbReference>
<feature type="transmembrane region" description="Helical" evidence="8">
    <location>
        <begin position="213"/>
        <end position="239"/>
    </location>
</feature>
<organism evidence="10 11">
    <name type="scientific">Amycolatopsis pigmentata</name>
    <dbReference type="NCBI Taxonomy" id="450801"/>
    <lineage>
        <taxon>Bacteria</taxon>
        <taxon>Bacillati</taxon>
        <taxon>Actinomycetota</taxon>
        <taxon>Actinomycetes</taxon>
        <taxon>Pseudonocardiales</taxon>
        <taxon>Pseudonocardiaceae</taxon>
        <taxon>Amycolatopsis</taxon>
    </lineage>
</organism>
<keyword evidence="4 8" id="KW-0812">Transmembrane</keyword>
<evidence type="ECO:0000313" key="10">
    <source>
        <dbReference type="EMBL" id="MFD2420586.1"/>
    </source>
</evidence>
<proteinExistence type="inferred from homology"/>
<feature type="domain" description="Acyltransferase 3" evidence="9">
    <location>
        <begin position="11"/>
        <end position="340"/>
    </location>
</feature>
<dbReference type="PANTHER" id="PTHR40074:SF2">
    <property type="entry name" value="O-ACETYLTRANSFERASE WECH"/>
    <property type="match status" value="1"/>
</dbReference>
<keyword evidence="11" id="KW-1185">Reference proteome</keyword>
<reference evidence="11" key="1">
    <citation type="journal article" date="2019" name="Int. J. Syst. Evol. Microbiol.">
        <title>The Global Catalogue of Microorganisms (GCM) 10K type strain sequencing project: providing services to taxonomists for standard genome sequencing and annotation.</title>
        <authorList>
            <consortium name="The Broad Institute Genomics Platform"/>
            <consortium name="The Broad Institute Genome Sequencing Center for Infectious Disease"/>
            <person name="Wu L."/>
            <person name="Ma J."/>
        </authorList>
    </citation>
    <scope>NUCLEOTIDE SEQUENCE [LARGE SCALE GENOMIC DNA]</scope>
    <source>
        <strain evidence="11">CGMCC 4.7645</strain>
    </source>
</reference>
<evidence type="ECO:0000256" key="6">
    <source>
        <dbReference type="ARBA" id="ARBA00023136"/>
    </source>
</evidence>
<dbReference type="InterPro" id="IPR002656">
    <property type="entry name" value="Acyl_transf_3_dom"/>
</dbReference>
<protein>
    <submittedName>
        <fullName evidence="10">Acyltransferase</fullName>
    </submittedName>
</protein>
<evidence type="ECO:0000256" key="7">
    <source>
        <dbReference type="SAM" id="MobiDB-lite"/>
    </source>
</evidence>
<feature type="transmembrane region" description="Helical" evidence="8">
    <location>
        <begin position="324"/>
        <end position="349"/>
    </location>
</feature>
<dbReference type="Pfam" id="PF01757">
    <property type="entry name" value="Acyl_transf_3"/>
    <property type="match status" value="1"/>
</dbReference>
<feature type="transmembrane region" description="Helical" evidence="8">
    <location>
        <begin position="292"/>
        <end position="318"/>
    </location>
</feature>
<name>A0ABW5G0E1_9PSEU</name>
<comment type="similarity">
    <text evidence="2">Belongs to the acyltransferase 3 family.</text>
</comment>
<evidence type="ECO:0000256" key="5">
    <source>
        <dbReference type="ARBA" id="ARBA00022989"/>
    </source>
</evidence>
<dbReference type="Proteomes" id="UP001597417">
    <property type="component" value="Unassembled WGS sequence"/>
</dbReference>
<comment type="caution">
    <text evidence="10">The sequence shown here is derived from an EMBL/GenBank/DDBJ whole genome shotgun (WGS) entry which is preliminary data.</text>
</comment>
<feature type="transmembrane region" description="Helical" evidence="8">
    <location>
        <begin position="82"/>
        <end position="99"/>
    </location>
</feature>
<keyword evidence="10" id="KW-0808">Transferase</keyword>
<feature type="transmembrane region" description="Helical" evidence="8">
    <location>
        <begin position="150"/>
        <end position="167"/>
    </location>
</feature>
<evidence type="ECO:0000256" key="2">
    <source>
        <dbReference type="ARBA" id="ARBA00007400"/>
    </source>
</evidence>
<dbReference type="GO" id="GO:0016746">
    <property type="term" value="F:acyltransferase activity"/>
    <property type="evidence" value="ECO:0007669"/>
    <property type="project" value="UniProtKB-KW"/>
</dbReference>
<gene>
    <name evidence="10" type="ORF">ACFSXZ_30090</name>
</gene>
<comment type="subcellular location">
    <subcellularLocation>
        <location evidence="1">Cell membrane</location>
        <topology evidence="1">Multi-pass membrane protein</topology>
    </subcellularLocation>
</comment>
<feature type="transmembrane region" description="Helical" evidence="8">
    <location>
        <begin position="119"/>
        <end position="138"/>
    </location>
</feature>
<dbReference type="PANTHER" id="PTHR40074">
    <property type="entry name" value="O-ACETYLTRANSFERASE WECH"/>
    <property type="match status" value="1"/>
</dbReference>
<keyword evidence="3" id="KW-1003">Cell membrane</keyword>
<accession>A0ABW5G0E1</accession>
<evidence type="ECO:0000256" key="1">
    <source>
        <dbReference type="ARBA" id="ARBA00004651"/>
    </source>
</evidence>
<evidence type="ECO:0000256" key="8">
    <source>
        <dbReference type="SAM" id="Phobius"/>
    </source>
</evidence>
<evidence type="ECO:0000259" key="9">
    <source>
        <dbReference type="Pfam" id="PF01757"/>
    </source>
</evidence>
<evidence type="ECO:0000256" key="3">
    <source>
        <dbReference type="ARBA" id="ARBA00022475"/>
    </source>
</evidence>
<feature type="transmembrane region" description="Helical" evidence="8">
    <location>
        <begin position="38"/>
        <end position="62"/>
    </location>
</feature>